<keyword evidence="5" id="KW-0119">Carbohydrate metabolism</keyword>
<protein>
    <recommendedName>
        <fullName evidence="8">Arabinose isomerase</fullName>
    </recommendedName>
</protein>
<keyword evidence="1" id="KW-0479">Metal-binding</keyword>
<accession>A0ABS9J4W2</accession>
<dbReference type="EMBL" id="JAETXX010000007">
    <property type="protein sequence ID" value="MCF8715466.1"/>
    <property type="molecule type" value="Genomic_DNA"/>
</dbReference>
<dbReference type="CDD" id="cd00578">
    <property type="entry name" value="L-fuc_L-ara-isomerases"/>
    <property type="match status" value="1"/>
</dbReference>
<gene>
    <name evidence="6" type="ORF">JM658_11570</name>
</gene>
<dbReference type="SUPFAM" id="SSF53743">
    <property type="entry name" value="FucI/AraA N-terminal and middle domains"/>
    <property type="match status" value="1"/>
</dbReference>
<dbReference type="InterPro" id="IPR004216">
    <property type="entry name" value="Fuc/Ara_isomerase_C"/>
</dbReference>
<dbReference type="InterPro" id="IPR009015">
    <property type="entry name" value="Fucose_isomerase_N/cen_sf"/>
</dbReference>
<organism evidence="6 7">
    <name type="scientific">Joostella atrarenae</name>
    <dbReference type="NCBI Taxonomy" id="679257"/>
    <lineage>
        <taxon>Bacteria</taxon>
        <taxon>Pseudomonadati</taxon>
        <taxon>Bacteroidota</taxon>
        <taxon>Flavobacteriia</taxon>
        <taxon>Flavobacteriales</taxon>
        <taxon>Flavobacteriaceae</taxon>
        <taxon>Joostella</taxon>
    </lineage>
</organism>
<comment type="caution">
    <text evidence="6">The sequence shown here is derived from an EMBL/GenBank/DDBJ whole genome shotgun (WGS) entry which is preliminary data.</text>
</comment>
<keyword evidence="3" id="KW-0464">Manganese</keyword>
<evidence type="ECO:0000256" key="5">
    <source>
        <dbReference type="ARBA" id="ARBA00023277"/>
    </source>
</evidence>
<evidence type="ECO:0000256" key="4">
    <source>
        <dbReference type="ARBA" id="ARBA00023235"/>
    </source>
</evidence>
<dbReference type="InterPro" id="IPR003762">
    <property type="entry name" value="Lara_isomerase"/>
</dbReference>
<evidence type="ECO:0000256" key="2">
    <source>
        <dbReference type="ARBA" id="ARBA00022935"/>
    </source>
</evidence>
<dbReference type="PANTHER" id="PTHR38464:SF1">
    <property type="entry name" value="L-ARABINOSE ISOMERASE"/>
    <property type="match status" value="1"/>
</dbReference>
<dbReference type="Proteomes" id="UP000829517">
    <property type="component" value="Unassembled WGS sequence"/>
</dbReference>
<evidence type="ECO:0000313" key="6">
    <source>
        <dbReference type="EMBL" id="MCF8715466.1"/>
    </source>
</evidence>
<sequence>MAQKLSVGLFGVGLDTYWDQFDGLLDRLNGYMGIVEEMIESPKINLHNLGMVDNYEKAVEAGRRFRQMEVDLLFIHVTTYALSSTVLTVLQKCPVPVVLLNLSPLSQIDYKSFNQLNDRTKMTGEWLAHCAACPVPEMISVIKRAGFQYAQITGVLKGDSDHVRKEISEWVEAAHVKFIMSNNRLGLFGNYYGGMLDIYTDLTQQLIQFGGHFEILEVDLITQIRRFISEEAIAERIILFKSTFDVQKDCRHEDLVSAAKTSLALEQIVHDYKLGSIAYYHKGTGTENEETIASIILGNSILSGNNVPVAGEYEVKNVQAMKVLDTFGVVGSFTEYYGMDHVDDVVLMGHDGPGHIRISEGKVSVKPLEVYHGKVSRGLSVEMSVKNGPVTLLSVVQKPNAKLMLLTASAESVSGPILEIGNTNSRYKFPISAIEFMETWNSYGPAHHCAIGTGDITSKIEKLGQLLNIEVVQVC</sequence>
<dbReference type="SUPFAM" id="SSF50443">
    <property type="entry name" value="FucI/AraA C-terminal domain-like"/>
    <property type="match status" value="1"/>
</dbReference>
<dbReference type="RefSeq" id="WP_236959430.1">
    <property type="nucleotide sequence ID" value="NZ_JAETXX010000007.1"/>
</dbReference>
<proteinExistence type="predicted"/>
<keyword evidence="2" id="KW-0054">Arabinose catabolism</keyword>
<dbReference type="PANTHER" id="PTHR38464">
    <property type="entry name" value="L-ARABINOSE ISOMERASE"/>
    <property type="match status" value="1"/>
</dbReference>
<reference evidence="6 7" key="1">
    <citation type="submission" date="2021-01" db="EMBL/GenBank/DDBJ databases">
        <title>Genome sequencing of Joostella atrarenae M1-2 (= KCTC 23194).</title>
        <authorList>
            <person name="Zakaria M.R."/>
            <person name="Lam M.Q."/>
            <person name="Chong C.S."/>
        </authorList>
    </citation>
    <scope>NUCLEOTIDE SEQUENCE [LARGE SCALE GENOMIC DNA]</scope>
    <source>
        <strain evidence="6 7">M1-2</strain>
    </source>
</reference>
<keyword evidence="7" id="KW-1185">Reference proteome</keyword>
<evidence type="ECO:0000256" key="1">
    <source>
        <dbReference type="ARBA" id="ARBA00022723"/>
    </source>
</evidence>
<evidence type="ECO:0000313" key="7">
    <source>
        <dbReference type="Proteomes" id="UP000829517"/>
    </source>
</evidence>
<keyword evidence="4" id="KW-0413">Isomerase</keyword>
<name>A0ABS9J4W2_9FLAO</name>
<evidence type="ECO:0000256" key="3">
    <source>
        <dbReference type="ARBA" id="ARBA00023211"/>
    </source>
</evidence>
<evidence type="ECO:0008006" key="8">
    <source>
        <dbReference type="Google" id="ProtNLM"/>
    </source>
</evidence>